<evidence type="ECO:0000313" key="4">
    <source>
        <dbReference type="WBParaSite" id="SVE_0446400.1"/>
    </source>
</evidence>
<organism evidence="3 4">
    <name type="scientific">Strongyloides venezuelensis</name>
    <name type="common">Threadworm</name>
    <dbReference type="NCBI Taxonomy" id="75913"/>
    <lineage>
        <taxon>Eukaryota</taxon>
        <taxon>Metazoa</taxon>
        <taxon>Ecdysozoa</taxon>
        <taxon>Nematoda</taxon>
        <taxon>Chromadorea</taxon>
        <taxon>Rhabditida</taxon>
        <taxon>Tylenchina</taxon>
        <taxon>Panagrolaimomorpha</taxon>
        <taxon>Strongyloidoidea</taxon>
        <taxon>Strongyloididae</taxon>
        <taxon>Strongyloides</taxon>
    </lineage>
</organism>
<feature type="region of interest" description="Disordered" evidence="1">
    <location>
        <begin position="54"/>
        <end position="144"/>
    </location>
</feature>
<sequence>MLEAICVILILLVFYLLYCPEDSLGLVKEYRRYSGFPTVSNCYHIHNRNSELLTTSNRKTKRRSISEKLTNTSQTDFKEQDSTQKSISRNKSYEQPVELTKTALSNSPSHQSDLTKSLCSTPAPEDKPEEKSQYLSSSLRKHLK</sequence>
<protein>
    <submittedName>
        <fullName evidence="4">Secreted protein</fullName>
    </submittedName>
</protein>
<evidence type="ECO:0000313" key="3">
    <source>
        <dbReference type="Proteomes" id="UP000035680"/>
    </source>
</evidence>
<dbReference type="WBParaSite" id="SVE_0446400.1">
    <property type="protein sequence ID" value="SVE_0446400.1"/>
    <property type="gene ID" value="SVE_0446400"/>
</dbReference>
<proteinExistence type="predicted"/>
<dbReference type="AlphaFoldDB" id="A0A0K0F6M0"/>
<dbReference type="Proteomes" id="UP000035680">
    <property type="component" value="Unassembled WGS sequence"/>
</dbReference>
<name>A0A0K0F6M0_STRVS</name>
<feature type="signal peptide" evidence="2">
    <location>
        <begin position="1"/>
        <end position="25"/>
    </location>
</feature>
<reference evidence="3" key="1">
    <citation type="submission" date="2014-07" db="EMBL/GenBank/DDBJ databases">
        <authorList>
            <person name="Martin A.A"/>
            <person name="De Silva N."/>
        </authorList>
    </citation>
    <scope>NUCLEOTIDE SEQUENCE</scope>
</reference>
<keyword evidence="2" id="KW-0732">Signal</keyword>
<feature type="compositionally biased region" description="Polar residues" evidence="1">
    <location>
        <begin position="102"/>
        <end position="120"/>
    </location>
</feature>
<evidence type="ECO:0000256" key="1">
    <source>
        <dbReference type="SAM" id="MobiDB-lite"/>
    </source>
</evidence>
<reference evidence="4" key="2">
    <citation type="submission" date="2015-08" db="UniProtKB">
        <authorList>
            <consortium name="WormBaseParasite"/>
        </authorList>
    </citation>
    <scope>IDENTIFICATION</scope>
</reference>
<accession>A0A0K0F6M0</accession>
<keyword evidence="3" id="KW-1185">Reference proteome</keyword>
<evidence type="ECO:0000256" key="2">
    <source>
        <dbReference type="SAM" id="SignalP"/>
    </source>
</evidence>
<feature type="chain" id="PRO_5005329452" evidence="2">
    <location>
        <begin position="26"/>
        <end position="144"/>
    </location>
</feature>